<dbReference type="AlphaFoldDB" id="A0AA97KWW7"/>
<dbReference type="SUPFAM" id="SSF109640">
    <property type="entry name" value="KRAB domain (Kruppel-associated box)"/>
    <property type="match status" value="1"/>
</dbReference>
<protein>
    <submittedName>
        <fullName evidence="11">Zinc finger protein 483-like isoform X1</fullName>
    </submittedName>
</protein>
<dbReference type="InterPro" id="IPR036051">
    <property type="entry name" value="KRAB_dom_sf"/>
</dbReference>
<evidence type="ECO:0000256" key="3">
    <source>
        <dbReference type="ARBA" id="ARBA00022833"/>
    </source>
</evidence>
<feature type="region of interest" description="Disordered" evidence="7">
    <location>
        <begin position="362"/>
        <end position="391"/>
    </location>
</feature>
<evidence type="ECO:0000259" key="8">
    <source>
        <dbReference type="PROSITE" id="PS50804"/>
    </source>
</evidence>
<evidence type="ECO:0000313" key="11">
    <source>
        <dbReference type="RefSeq" id="XP_054834034.1"/>
    </source>
</evidence>
<dbReference type="SUPFAM" id="SSF47353">
    <property type="entry name" value="Retrovirus capsid dimerization domain-like"/>
    <property type="match status" value="1"/>
</dbReference>
<gene>
    <name evidence="11" type="primary">LOC129328788</name>
</gene>
<dbReference type="GO" id="GO:0008270">
    <property type="term" value="F:zinc ion binding"/>
    <property type="evidence" value="ECO:0007669"/>
    <property type="project" value="UniProtKB-KW"/>
</dbReference>
<keyword evidence="2" id="KW-0863">Zinc-finger</keyword>
<dbReference type="Gene3D" id="2.20.25.240">
    <property type="match status" value="1"/>
</dbReference>
<dbReference type="PANTHER" id="PTHR45935">
    <property type="entry name" value="PROTEIN ZBED8-RELATED"/>
    <property type="match status" value="1"/>
</dbReference>
<dbReference type="PROSITE" id="PS50804">
    <property type="entry name" value="SCAN_BOX"/>
    <property type="match status" value="1"/>
</dbReference>
<feature type="compositionally biased region" description="Basic and acidic residues" evidence="7">
    <location>
        <begin position="362"/>
        <end position="383"/>
    </location>
</feature>
<dbReference type="GO" id="GO:0006355">
    <property type="term" value="P:regulation of DNA-templated transcription"/>
    <property type="evidence" value="ECO:0007669"/>
    <property type="project" value="InterPro"/>
</dbReference>
<accession>A0AA97KWW7</accession>
<sequence length="909" mass="101546">MSLKYVKSKQGRDQLSYKGYLYTKERVFGNKTVWKCAIYHRDRCPGRAHTCDNRVIKYLPHHHPPSKTAGEDKIMECHAKATTSSSPQLTRKVVPSNSDGLLEAVPTKKLCIQNVKQTFQRLKARLNATRQGTCDSQTPSATVTKPIPEESSSLSLMLPDLHGSSERVTGGSSMDIPRFCEKPQTSHSTLLQASQEAGRQRFRSGTVPPGSNPQEILSWISEAARQWLCPLEHNKDQIVDTVILEQFLAVLPVDMQAWVRAREPSSSTEAVQLAEIYLGDQELARAGQELGKDLVTFEDIAVHFSEEEWALLDQGEKTLYWNVMHQNYDNVAWLTGGTESKREEDPWQQTSEPVVELLKKSNKEDSWGSEEDLIRGNHLERKPKSSAGEEDDIPFISNLKEITRDAERGLETRCAYCGKRDVSSEEDAKYAVLSEEIQETSEKKISQNPEENLIKEDEKGIERQQSNNPRIEEKLILFRNNSMDHQDSGLGWETPCMGINSGNQEESLILPHDQSIYIGDDFECVALTGGLLLISEEEISQSPEVDSQPEPMHVYSLTELNKAYSQESVNGTVDITSKKNILEREQICSPRKEGEGKPTTPGNGLLEQTKALLLLHAQPSLESQPTCPNLEEYSKHNSSQKGSPGEDLSEGSSHKRQLIQSIASTQQPHCSDSGANSDCVSVLKKHRFDKNGKPCSGNNIPVKSVLGTQRRLYLGRKPQKRQKLKNWWGFRKRGCRFPELQMGQRAPWKRSPVHVNAQPHEMLQMTTDTNRTTSDDGASSSDSREAKCWQKASSLSLLDKMVAEPVTTQLMAVLEQVAADTAEIKSTVSRLHPTVIGIQNALGNLCGTTNDAEHRISDLEFTSRNTKAQLVQHCNDIKAIEAKLVGKAVQTNVIAGLWPSLGLKRKMSP</sequence>
<feature type="region of interest" description="Disordered" evidence="7">
    <location>
        <begin position="584"/>
        <end position="604"/>
    </location>
</feature>
<evidence type="ECO:0000256" key="7">
    <source>
        <dbReference type="SAM" id="MobiDB-lite"/>
    </source>
</evidence>
<feature type="compositionally biased region" description="Polar residues" evidence="7">
    <location>
        <begin position="130"/>
        <end position="143"/>
    </location>
</feature>
<organism evidence="10 11">
    <name type="scientific">Eublepharis macularius</name>
    <name type="common">Leopard gecko</name>
    <name type="synonym">Cyrtodactylus macularius</name>
    <dbReference type="NCBI Taxonomy" id="481883"/>
    <lineage>
        <taxon>Eukaryota</taxon>
        <taxon>Metazoa</taxon>
        <taxon>Chordata</taxon>
        <taxon>Craniata</taxon>
        <taxon>Vertebrata</taxon>
        <taxon>Euteleostomi</taxon>
        <taxon>Lepidosauria</taxon>
        <taxon>Squamata</taxon>
        <taxon>Bifurcata</taxon>
        <taxon>Gekkota</taxon>
        <taxon>Eublepharidae</taxon>
        <taxon>Eublepharinae</taxon>
        <taxon>Eublepharis</taxon>
    </lineage>
</organism>
<dbReference type="InterPro" id="IPR003309">
    <property type="entry name" value="SCAN_dom"/>
</dbReference>
<dbReference type="Pfam" id="PF01352">
    <property type="entry name" value="KRAB"/>
    <property type="match status" value="1"/>
</dbReference>
<feature type="domain" description="SCAN box" evidence="8">
    <location>
        <begin position="199"/>
        <end position="275"/>
    </location>
</feature>
<dbReference type="KEGG" id="emc:129328788"/>
<evidence type="ECO:0000256" key="1">
    <source>
        <dbReference type="ARBA" id="ARBA00022723"/>
    </source>
</evidence>
<evidence type="ECO:0000256" key="4">
    <source>
        <dbReference type="ARBA" id="ARBA00023015"/>
    </source>
</evidence>
<dbReference type="Proteomes" id="UP001190640">
    <property type="component" value="Chromosome 4"/>
</dbReference>
<name>A0AA97KWW7_EUBMA</name>
<dbReference type="PROSITE" id="PS50805">
    <property type="entry name" value="KRAB"/>
    <property type="match status" value="1"/>
</dbReference>
<dbReference type="CDD" id="cd07765">
    <property type="entry name" value="KRAB_A-box"/>
    <property type="match status" value="1"/>
</dbReference>
<feature type="compositionally biased region" description="Basic and acidic residues" evidence="7">
    <location>
        <begin position="584"/>
        <end position="596"/>
    </location>
</feature>
<dbReference type="Gene3D" id="1.10.4020.10">
    <property type="entry name" value="DNA breaking-rejoining enzymes"/>
    <property type="match status" value="1"/>
</dbReference>
<dbReference type="GeneID" id="129328788"/>
<evidence type="ECO:0000313" key="10">
    <source>
        <dbReference type="Proteomes" id="UP001190640"/>
    </source>
</evidence>
<dbReference type="Gene3D" id="6.10.140.140">
    <property type="match status" value="1"/>
</dbReference>
<feature type="region of interest" description="Disordered" evidence="7">
    <location>
        <begin position="624"/>
        <end position="657"/>
    </location>
</feature>
<dbReference type="PANTHER" id="PTHR45935:SF15">
    <property type="entry name" value="SCAN BOX DOMAIN-CONTAINING PROTEIN"/>
    <property type="match status" value="1"/>
</dbReference>
<keyword evidence="4" id="KW-0805">Transcription regulation</keyword>
<dbReference type="RefSeq" id="XP_054834034.1">
    <property type="nucleotide sequence ID" value="XM_054978059.1"/>
</dbReference>
<keyword evidence="1" id="KW-0479">Metal-binding</keyword>
<dbReference type="InterPro" id="IPR038269">
    <property type="entry name" value="SCAN_sf"/>
</dbReference>
<dbReference type="SMART" id="SM00349">
    <property type="entry name" value="KRAB"/>
    <property type="match status" value="1"/>
</dbReference>
<dbReference type="InterPro" id="IPR050916">
    <property type="entry name" value="SCAN-C2H2_zinc_finger"/>
</dbReference>
<keyword evidence="5" id="KW-0804">Transcription</keyword>
<reference evidence="11" key="1">
    <citation type="submission" date="2025-08" db="UniProtKB">
        <authorList>
            <consortium name="RefSeq"/>
        </authorList>
    </citation>
    <scope>IDENTIFICATION</scope>
    <source>
        <tissue evidence="11">Blood</tissue>
    </source>
</reference>
<dbReference type="InterPro" id="IPR001909">
    <property type="entry name" value="KRAB"/>
</dbReference>
<evidence type="ECO:0000256" key="2">
    <source>
        <dbReference type="ARBA" id="ARBA00022771"/>
    </source>
</evidence>
<proteinExistence type="predicted"/>
<evidence type="ECO:0000256" key="6">
    <source>
        <dbReference type="ARBA" id="ARBA00023242"/>
    </source>
</evidence>
<dbReference type="SMART" id="SM00431">
    <property type="entry name" value="SCAN"/>
    <property type="match status" value="1"/>
</dbReference>
<feature type="domain" description="KRAB" evidence="9">
    <location>
        <begin position="295"/>
        <end position="379"/>
    </location>
</feature>
<evidence type="ECO:0000256" key="5">
    <source>
        <dbReference type="ARBA" id="ARBA00023163"/>
    </source>
</evidence>
<evidence type="ECO:0000259" key="9">
    <source>
        <dbReference type="PROSITE" id="PS50805"/>
    </source>
</evidence>
<keyword evidence="6" id="KW-0539">Nucleus</keyword>
<dbReference type="InterPro" id="IPR007588">
    <property type="entry name" value="Znf_FLYWCH"/>
</dbReference>
<feature type="region of interest" description="Disordered" evidence="7">
    <location>
        <begin position="130"/>
        <end position="152"/>
    </location>
</feature>
<dbReference type="Pfam" id="PF02023">
    <property type="entry name" value="SCAN"/>
    <property type="match status" value="1"/>
</dbReference>
<keyword evidence="3" id="KW-0862">Zinc</keyword>
<keyword evidence="10" id="KW-1185">Reference proteome</keyword>
<feature type="region of interest" description="Disordered" evidence="7">
    <location>
        <begin position="765"/>
        <end position="785"/>
    </location>
</feature>
<dbReference type="Pfam" id="PF04500">
    <property type="entry name" value="FLYWCH"/>
    <property type="match status" value="1"/>
</dbReference>